<protein>
    <recommendedName>
        <fullName evidence="7">Cdc23 domain-containing protein</fullName>
    </recommendedName>
</protein>
<dbReference type="PROSITE" id="PS50005">
    <property type="entry name" value="TPR"/>
    <property type="match status" value="2"/>
</dbReference>
<evidence type="ECO:0000256" key="3">
    <source>
        <dbReference type="PROSITE-ProRule" id="PRU00339"/>
    </source>
</evidence>
<dbReference type="Pfam" id="PF13181">
    <property type="entry name" value="TPR_8"/>
    <property type="match status" value="1"/>
</dbReference>
<evidence type="ECO:0000313" key="6">
    <source>
        <dbReference type="Proteomes" id="UP000266841"/>
    </source>
</evidence>
<dbReference type="PANTHER" id="PTHR12558">
    <property type="entry name" value="CELL DIVISION CYCLE 16,23,27"/>
    <property type="match status" value="1"/>
</dbReference>
<dbReference type="EMBL" id="AGNL01018285">
    <property type="protein sequence ID" value="EJK63371.1"/>
    <property type="molecule type" value="Genomic_DNA"/>
</dbReference>
<accession>K0SQP3</accession>
<feature type="non-terminal residue" evidence="5">
    <location>
        <position position="650"/>
    </location>
</feature>
<name>K0SQP3_THAOC</name>
<keyword evidence="6" id="KW-1185">Reference proteome</keyword>
<feature type="compositionally biased region" description="Basic and acidic residues" evidence="4">
    <location>
        <begin position="382"/>
        <end position="393"/>
    </location>
</feature>
<evidence type="ECO:0008006" key="7">
    <source>
        <dbReference type="Google" id="ProtNLM"/>
    </source>
</evidence>
<dbReference type="eggNOG" id="KOG1126">
    <property type="taxonomic scope" value="Eukaryota"/>
</dbReference>
<dbReference type="InterPro" id="IPR019734">
    <property type="entry name" value="TPR_rpt"/>
</dbReference>
<proteinExistence type="inferred from homology"/>
<feature type="compositionally biased region" description="Polar residues" evidence="4">
    <location>
        <begin position="397"/>
        <end position="415"/>
    </location>
</feature>
<dbReference type="GO" id="GO:0031145">
    <property type="term" value="P:anaphase-promoting complex-dependent catabolic process"/>
    <property type="evidence" value="ECO:0007669"/>
    <property type="project" value="TreeGrafter"/>
</dbReference>
<comment type="caution">
    <text evidence="5">The sequence shown here is derived from an EMBL/GenBank/DDBJ whole genome shotgun (WGS) entry which is preliminary data.</text>
</comment>
<evidence type="ECO:0000313" key="5">
    <source>
        <dbReference type="EMBL" id="EJK63371.1"/>
    </source>
</evidence>
<dbReference type="Gene3D" id="1.25.40.10">
    <property type="entry name" value="Tetratricopeptide repeat domain"/>
    <property type="match status" value="3"/>
</dbReference>
<dbReference type="GO" id="GO:0005737">
    <property type="term" value="C:cytoplasm"/>
    <property type="evidence" value="ECO:0007669"/>
    <property type="project" value="TreeGrafter"/>
</dbReference>
<feature type="region of interest" description="Disordered" evidence="4">
    <location>
        <begin position="430"/>
        <end position="457"/>
    </location>
</feature>
<sequence length="650" mass="71594">MLHQAAGETEDEPSESVHTSLIQTYLGLLCYENATFLAERYAAAFPNSENAVYLLAYCYYRSGSPKSARSVLLSRWLSRNNVSSVLKSADVDLERTRSSARYLLAKCCVELGYYGEAEEVLVRHAREKFSRVVDKNAGIVNGVKINGNWSEAMDAWIIQEARPCPIPNGAAGLNLLGLICRKTNRNQRSIEYHRMALKLDPLMWTSYEAICELSGPVGSSTEADDPNSIFGVPAPVLSPRNEENALGAQHNFFRAGKSRTTRASLGGGAPSAFMKNRYGTPSTPYSSFGNMDLTSGLTTTAPNESGVNFHLPATASTKADRTKAGTSTFPANNLFDAPSNATKTPAPTNLEKPPTSAAVGYADQVLDRARRVVAGLAYDPSPEQKSRPGDNGKDLTFSRTPASASGLTSGATTAPFSVGVSTVKGEKRSLFASNMKSSPKKSPKKEESKVDEDEHQPLNLSTTVRTIEDKQVEKIMQLLCGVGAAYKSLCQFKSDDALELFRELPREQQQTGWVQHQIGKAYFEMSDYQNAERALKLMQKVEPHRMKGLDILSTTLWQLKKEVELSDLAQQAVGFDRMAPEAWFVVGNCFSLQKEHDTAITFFRRSIQLNPSFTYAHTLCGHEFTSNEDYEKAILSYRDAIRVDSKHYNA</sequence>
<dbReference type="Proteomes" id="UP000266841">
    <property type="component" value="Unassembled WGS sequence"/>
</dbReference>
<feature type="repeat" description="TPR" evidence="3">
    <location>
        <begin position="580"/>
        <end position="613"/>
    </location>
</feature>
<dbReference type="GO" id="GO:0005680">
    <property type="term" value="C:anaphase-promoting complex"/>
    <property type="evidence" value="ECO:0007669"/>
    <property type="project" value="TreeGrafter"/>
</dbReference>
<dbReference type="Pfam" id="PF12895">
    <property type="entry name" value="ANAPC3"/>
    <property type="match status" value="1"/>
</dbReference>
<feature type="region of interest" description="Disordered" evidence="4">
    <location>
        <begin position="376"/>
        <end position="415"/>
    </location>
</feature>
<dbReference type="GO" id="GO:0016567">
    <property type="term" value="P:protein ubiquitination"/>
    <property type="evidence" value="ECO:0007669"/>
    <property type="project" value="TreeGrafter"/>
</dbReference>
<evidence type="ECO:0000256" key="4">
    <source>
        <dbReference type="SAM" id="MobiDB-lite"/>
    </source>
</evidence>
<dbReference type="AlphaFoldDB" id="K0SQP3"/>
<evidence type="ECO:0000256" key="2">
    <source>
        <dbReference type="ARBA" id="ARBA00038210"/>
    </source>
</evidence>
<dbReference type="GO" id="GO:0051301">
    <property type="term" value="P:cell division"/>
    <property type="evidence" value="ECO:0007669"/>
    <property type="project" value="TreeGrafter"/>
</dbReference>
<gene>
    <name evidence="5" type="ORF">THAOC_15969</name>
</gene>
<evidence type="ECO:0000256" key="1">
    <source>
        <dbReference type="ARBA" id="ARBA00022803"/>
    </source>
</evidence>
<feature type="region of interest" description="Disordered" evidence="4">
    <location>
        <begin position="318"/>
        <end position="357"/>
    </location>
</feature>
<feature type="repeat" description="TPR" evidence="3">
    <location>
        <begin position="614"/>
        <end position="647"/>
    </location>
</feature>
<reference evidence="5 6" key="1">
    <citation type="journal article" date="2012" name="Genome Biol.">
        <title>Genome and low-iron response of an oceanic diatom adapted to chronic iron limitation.</title>
        <authorList>
            <person name="Lommer M."/>
            <person name="Specht M."/>
            <person name="Roy A.S."/>
            <person name="Kraemer L."/>
            <person name="Andreson R."/>
            <person name="Gutowska M.A."/>
            <person name="Wolf J."/>
            <person name="Bergner S.V."/>
            <person name="Schilhabel M.B."/>
            <person name="Klostermeier U.C."/>
            <person name="Beiko R.G."/>
            <person name="Rosenstiel P."/>
            <person name="Hippler M."/>
            <person name="Laroche J."/>
        </authorList>
    </citation>
    <scope>NUCLEOTIDE SEQUENCE [LARGE SCALE GENOMIC DNA]</scope>
    <source>
        <strain evidence="5 6">CCMP1005</strain>
    </source>
</reference>
<comment type="similarity">
    <text evidence="2">Belongs to the APC3/CDC27 family.</text>
</comment>
<dbReference type="SUPFAM" id="SSF48452">
    <property type="entry name" value="TPR-like"/>
    <property type="match status" value="2"/>
</dbReference>
<dbReference type="OrthoDB" id="329563at2759"/>
<dbReference type="GO" id="GO:0007091">
    <property type="term" value="P:metaphase/anaphase transition of mitotic cell cycle"/>
    <property type="evidence" value="ECO:0007669"/>
    <property type="project" value="TreeGrafter"/>
</dbReference>
<dbReference type="InterPro" id="IPR011990">
    <property type="entry name" value="TPR-like_helical_dom_sf"/>
</dbReference>
<keyword evidence="1 3" id="KW-0802">TPR repeat</keyword>
<dbReference type="PANTHER" id="PTHR12558:SF13">
    <property type="entry name" value="CELL DIVISION CYCLE PROTEIN 27 HOMOLOG"/>
    <property type="match status" value="1"/>
</dbReference>
<organism evidence="5 6">
    <name type="scientific">Thalassiosira oceanica</name>
    <name type="common">Marine diatom</name>
    <dbReference type="NCBI Taxonomy" id="159749"/>
    <lineage>
        <taxon>Eukaryota</taxon>
        <taxon>Sar</taxon>
        <taxon>Stramenopiles</taxon>
        <taxon>Ochrophyta</taxon>
        <taxon>Bacillariophyta</taxon>
        <taxon>Coscinodiscophyceae</taxon>
        <taxon>Thalassiosirophycidae</taxon>
        <taxon>Thalassiosirales</taxon>
        <taxon>Thalassiosiraceae</taxon>
        <taxon>Thalassiosira</taxon>
    </lineage>
</organism>
<dbReference type="SMART" id="SM00028">
    <property type="entry name" value="TPR"/>
    <property type="match status" value="4"/>
</dbReference>